<dbReference type="InterPro" id="IPR027417">
    <property type="entry name" value="P-loop_NTPase"/>
</dbReference>
<name>A0ABT9W4C8_9BACI</name>
<comment type="similarity">
    <text evidence="1">Belongs to the ABC transporter superfamily.</text>
</comment>
<evidence type="ECO:0000259" key="5">
    <source>
        <dbReference type="PROSITE" id="PS50893"/>
    </source>
</evidence>
<dbReference type="InterPro" id="IPR050153">
    <property type="entry name" value="Metal_Ion_Import_ABC"/>
</dbReference>
<dbReference type="EC" id="3.6.3.-" evidence="6"/>
<gene>
    <name evidence="6" type="ORF">J2S11_004055</name>
</gene>
<dbReference type="GO" id="GO:0016787">
    <property type="term" value="F:hydrolase activity"/>
    <property type="evidence" value="ECO:0007669"/>
    <property type="project" value="UniProtKB-KW"/>
</dbReference>
<dbReference type="InterPro" id="IPR003593">
    <property type="entry name" value="AAA+_ATPase"/>
</dbReference>
<keyword evidence="6" id="KW-0378">Hydrolase</keyword>
<dbReference type="GO" id="GO:0005524">
    <property type="term" value="F:ATP binding"/>
    <property type="evidence" value="ECO:0007669"/>
    <property type="project" value="UniProtKB-KW"/>
</dbReference>
<organism evidence="6 7">
    <name type="scientific">Caldalkalibacillus horti</name>
    <dbReference type="NCBI Taxonomy" id="77523"/>
    <lineage>
        <taxon>Bacteria</taxon>
        <taxon>Bacillati</taxon>
        <taxon>Bacillota</taxon>
        <taxon>Bacilli</taxon>
        <taxon>Bacillales</taxon>
        <taxon>Bacillaceae</taxon>
        <taxon>Caldalkalibacillus</taxon>
    </lineage>
</organism>
<keyword evidence="7" id="KW-1185">Reference proteome</keyword>
<dbReference type="Gene3D" id="3.40.50.300">
    <property type="entry name" value="P-loop containing nucleotide triphosphate hydrolases"/>
    <property type="match status" value="1"/>
</dbReference>
<dbReference type="InterPro" id="IPR003439">
    <property type="entry name" value="ABC_transporter-like_ATP-bd"/>
</dbReference>
<dbReference type="Proteomes" id="UP001235840">
    <property type="component" value="Unassembled WGS sequence"/>
</dbReference>
<dbReference type="PANTHER" id="PTHR42734">
    <property type="entry name" value="METAL TRANSPORT SYSTEM ATP-BINDING PROTEIN TM_0124-RELATED"/>
    <property type="match status" value="1"/>
</dbReference>
<dbReference type="PANTHER" id="PTHR42734:SF17">
    <property type="entry name" value="METAL TRANSPORT SYSTEM ATP-BINDING PROTEIN TM_0124-RELATED"/>
    <property type="match status" value="1"/>
</dbReference>
<accession>A0ABT9W4C8</accession>
<evidence type="ECO:0000256" key="3">
    <source>
        <dbReference type="ARBA" id="ARBA00022741"/>
    </source>
</evidence>
<dbReference type="PROSITE" id="PS50893">
    <property type="entry name" value="ABC_TRANSPORTER_2"/>
    <property type="match status" value="1"/>
</dbReference>
<dbReference type="RefSeq" id="WP_307397588.1">
    <property type="nucleotide sequence ID" value="NZ_BAAADK010000047.1"/>
</dbReference>
<comment type="caution">
    <text evidence="6">The sequence shown here is derived from an EMBL/GenBank/DDBJ whole genome shotgun (WGS) entry which is preliminary data.</text>
</comment>
<dbReference type="Pfam" id="PF00005">
    <property type="entry name" value="ABC_tran"/>
    <property type="match status" value="1"/>
</dbReference>
<feature type="domain" description="ABC transporter" evidence="5">
    <location>
        <begin position="10"/>
        <end position="246"/>
    </location>
</feature>
<evidence type="ECO:0000313" key="7">
    <source>
        <dbReference type="Proteomes" id="UP001235840"/>
    </source>
</evidence>
<proteinExistence type="inferred from homology"/>
<sequence length="256" mass="28078">MNKQVAVPTIELKNVSFDYDSKTKVLDQIDLTMPQGDFLGIVGPNGSGKSTLVKLILGLLSPTAGEVKLFGQPVTAFKQWNRIGYVSQKANSFNSGFPATVFEVVASGLFGKAGLFKWLNKKDHAKILRTLDMVGIKDLASRNIGKLSGGQQQRTFIARALVSNPDILILDEPTVGIDSESVDRFYELLEHLHGHLGISILLISHDIGVITNKVSQVACLNKKIHFHGDPKDFTHNQEAILSTAYGHDVRLLEHSH</sequence>
<dbReference type="CDD" id="cd03235">
    <property type="entry name" value="ABC_Metallic_Cations"/>
    <property type="match status" value="1"/>
</dbReference>
<keyword evidence="2" id="KW-0813">Transport</keyword>
<reference evidence="6 7" key="1">
    <citation type="submission" date="2023-07" db="EMBL/GenBank/DDBJ databases">
        <title>Genomic Encyclopedia of Type Strains, Phase IV (KMG-IV): sequencing the most valuable type-strain genomes for metagenomic binning, comparative biology and taxonomic classification.</title>
        <authorList>
            <person name="Goeker M."/>
        </authorList>
    </citation>
    <scope>NUCLEOTIDE SEQUENCE [LARGE SCALE GENOMIC DNA]</scope>
    <source>
        <strain evidence="6 7">DSM 12751</strain>
    </source>
</reference>
<keyword evidence="4 6" id="KW-0067">ATP-binding</keyword>
<dbReference type="EMBL" id="JAUSTY010000024">
    <property type="protein sequence ID" value="MDQ0168103.1"/>
    <property type="molecule type" value="Genomic_DNA"/>
</dbReference>
<protein>
    <submittedName>
        <fullName evidence="6">Zinc transport system ATP-binding protein</fullName>
        <ecNumber evidence="6">3.6.3.-</ecNumber>
    </submittedName>
</protein>
<dbReference type="SUPFAM" id="SSF52540">
    <property type="entry name" value="P-loop containing nucleoside triphosphate hydrolases"/>
    <property type="match status" value="1"/>
</dbReference>
<dbReference type="SMART" id="SM00382">
    <property type="entry name" value="AAA"/>
    <property type="match status" value="1"/>
</dbReference>
<evidence type="ECO:0000256" key="2">
    <source>
        <dbReference type="ARBA" id="ARBA00022448"/>
    </source>
</evidence>
<evidence type="ECO:0000313" key="6">
    <source>
        <dbReference type="EMBL" id="MDQ0168103.1"/>
    </source>
</evidence>
<evidence type="ECO:0000256" key="4">
    <source>
        <dbReference type="ARBA" id="ARBA00022840"/>
    </source>
</evidence>
<evidence type="ECO:0000256" key="1">
    <source>
        <dbReference type="ARBA" id="ARBA00005417"/>
    </source>
</evidence>
<keyword evidence="3" id="KW-0547">Nucleotide-binding</keyword>